<dbReference type="Pfam" id="PF01522">
    <property type="entry name" value="Polysacc_deac_1"/>
    <property type="match status" value="1"/>
</dbReference>
<dbReference type="Gene3D" id="3.20.20.370">
    <property type="entry name" value="Glycoside hydrolase/deacetylase"/>
    <property type="match status" value="1"/>
</dbReference>
<accession>A0ABV9JPD3</accession>
<dbReference type="RefSeq" id="WP_377334911.1">
    <property type="nucleotide sequence ID" value="NZ_JBHSGB010000012.1"/>
</dbReference>
<dbReference type="PANTHER" id="PTHR34216:SF11">
    <property type="entry name" value="CHITOOLIGOSACCHARIDE DEACETYLASE"/>
    <property type="match status" value="1"/>
</dbReference>
<gene>
    <name evidence="3" type="ORF">ACFO3I_14025</name>
</gene>
<proteinExistence type="predicted"/>
<evidence type="ECO:0000259" key="2">
    <source>
        <dbReference type="PROSITE" id="PS51677"/>
    </source>
</evidence>
<protein>
    <submittedName>
        <fullName evidence="3">Polysaccharide deacetylase family protein</fullName>
    </submittedName>
</protein>
<evidence type="ECO:0000313" key="4">
    <source>
        <dbReference type="Proteomes" id="UP001595962"/>
    </source>
</evidence>
<comment type="caution">
    <text evidence="3">The sequence shown here is derived from an EMBL/GenBank/DDBJ whole genome shotgun (WGS) entry which is preliminary data.</text>
</comment>
<feature type="domain" description="NodB homology" evidence="2">
    <location>
        <begin position="32"/>
        <end position="268"/>
    </location>
</feature>
<dbReference type="EMBL" id="JBHSGB010000012">
    <property type="protein sequence ID" value="MFC4656128.1"/>
    <property type="molecule type" value="Genomic_DNA"/>
</dbReference>
<dbReference type="PROSITE" id="PS51677">
    <property type="entry name" value="NODB"/>
    <property type="match status" value="1"/>
</dbReference>
<organism evidence="3 4">
    <name type="scientific">Rheinheimera marina</name>
    <dbReference type="NCBI Taxonomy" id="1774958"/>
    <lineage>
        <taxon>Bacteria</taxon>
        <taxon>Pseudomonadati</taxon>
        <taxon>Pseudomonadota</taxon>
        <taxon>Gammaproteobacteria</taxon>
        <taxon>Chromatiales</taxon>
        <taxon>Chromatiaceae</taxon>
        <taxon>Rheinheimera</taxon>
    </lineage>
</organism>
<dbReference type="SUPFAM" id="SSF88713">
    <property type="entry name" value="Glycoside hydrolase/deacetylase"/>
    <property type="match status" value="1"/>
</dbReference>
<keyword evidence="4" id="KW-1185">Reference proteome</keyword>
<evidence type="ECO:0000256" key="1">
    <source>
        <dbReference type="ARBA" id="ARBA00022729"/>
    </source>
</evidence>
<dbReference type="PANTHER" id="PTHR34216">
    <property type="match status" value="1"/>
</dbReference>
<dbReference type="InterPro" id="IPR051398">
    <property type="entry name" value="Polysacch_Deacetylase"/>
</dbReference>
<dbReference type="Proteomes" id="UP001595962">
    <property type="component" value="Unassembled WGS sequence"/>
</dbReference>
<keyword evidence="1" id="KW-0732">Signal</keyword>
<name>A0ABV9JPD3_9GAMM</name>
<evidence type="ECO:0000313" key="3">
    <source>
        <dbReference type="EMBL" id="MFC4656128.1"/>
    </source>
</evidence>
<dbReference type="PROSITE" id="PS51257">
    <property type="entry name" value="PROKAR_LIPOPROTEIN"/>
    <property type="match status" value="1"/>
</dbReference>
<reference evidence="4" key="1">
    <citation type="journal article" date="2019" name="Int. J. Syst. Evol. Microbiol.">
        <title>The Global Catalogue of Microorganisms (GCM) 10K type strain sequencing project: providing services to taxonomists for standard genome sequencing and annotation.</title>
        <authorList>
            <consortium name="The Broad Institute Genomics Platform"/>
            <consortium name="The Broad Institute Genome Sequencing Center for Infectious Disease"/>
            <person name="Wu L."/>
            <person name="Ma J."/>
        </authorList>
    </citation>
    <scope>NUCLEOTIDE SEQUENCE [LARGE SCALE GENOMIC DNA]</scope>
    <source>
        <strain evidence="4">DT28</strain>
    </source>
</reference>
<sequence length="268" mass="29679">MKHYVVAVLLSSLLLACTEPEPEFHWPAGAKAAVSLSYDDALLSQLQHAVPALNNAGIKASFYLPTRFPVFQQHLSEWQRLAAQGHELGNHTASHPCQAQGRPWVTPEQDLNRRTVAQMQQELQEAHQALKALDGQPQRTFTPPCFDSQAKDGHYWAQLPEFLLAAKTNQIAQWTSQNGARVPNLFLVVEQQGLADILAFLQQAAEQGAVANLLFHGVGGDHMAVSVATHQAILDYLNEHKSIYWTDTYLHIQQYLQQGRLPAAVPAG</sequence>
<dbReference type="InterPro" id="IPR002509">
    <property type="entry name" value="NODB_dom"/>
</dbReference>
<dbReference type="InterPro" id="IPR011330">
    <property type="entry name" value="Glyco_hydro/deAcase_b/a-brl"/>
</dbReference>